<evidence type="ECO:0000256" key="1">
    <source>
        <dbReference type="SAM" id="Phobius"/>
    </source>
</evidence>
<proteinExistence type="predicted"/>
<organism evidence="2 3">
    <name type="scientific">Ornithobacterium rhinotracheale (strain ATCC 51463 / DSM 15997 / CCUG 23171 / CIP 104009 / LMG 9086)</name>
    <dbReference type="NCBI Taxonomy" id="867902"/>
    <lineage>
        <taxon>Bacteria</taxon>
        <taxon>Pseudomonadati</taxon>
        <taxon>Bacteroidota</taxon>
        <taxon>Flavobacteriia</taxon>
        <taxon>Flavobacteriales</taxon>
        <taxon>Weeksellaceae</taxon>
        <taxon>Ornithobacterium</taxon>
    </lineage>
</organism>
<evidence type="ECO:0000313" key="3">
    <source>
        <dbReference type="Proteomes" id="UP000006051"/>
    </source>
</evidence>
<evidence type="ECO:0000313" key="2">
    <source>
        <dbReference type="EMBL" id="AFL98173.1"/>
    </source>
</evidence>
<dbReference type="Pfam" id="PF03929">
    <property type="entry name" value="PepSY_TM"/>
    <property type="match status" value="1"/>
</dbReference>
<dbReference type="eggNOG" id="COG3182">
    <property type="taxonomic scope" value="Bacteria"/>
</dbReference>
<name>I4A2I9_ORNRL</name>
<gene>
    <name evidence="2" type="ordered locus">Ornrh_2039</name>
</gene>
<dbReference type="RefSeq" id="WP_014791694.1">
    <property type="nucleotide sequence ID" value="NC_018016.1"/>
</dbReference>
<accession>I4A2I9</accession>
<dbReference type="EMBL" id="CP003283">
    <property type="protein sequence ID" value="AFL98173.1"/>
    <property type="molecule type" value="Genomic_DNA"/>
</dbReference>
<dbReference type="STRING" id="867902.Ornrh_2039"/>
<dbReference type="PATRIC" id="fig|867902.3.peg.1991"/>
<keyword evidence="1" id="KW-1133">Transmembrane helix</keyword>
<dbReference type="KEGG" id="orh:Ornrh_2039"/>
<keyword evidence="1" id="KW-0472">Membrane</keyword>
<dbReference type="AlphaFoldDB" id="I4A2I9"/>
<dbReference type="InterPro" id="IPR005625">
    <property type="entry name" value="PepSY-ass_TM"/>
</dbReference>
<dbReference type="Proteomes" id="UP000006051">
    <property type="component" value="Chromosome"/>
</dbReference>
<sequence length="401" mass="47199">MKRKKTKKTRFKNIISKLHLWFGLAIGVLIFIISITGALYVFKDEIQNSLRKEVLYHGEPGIENKKTLPLSILEQKVNTQTKIPYPVHWATIPLDKSRSYEFHYFEKNLDAWNYFDEFIVYKTAYVNPFTGKVLKVYDEKMGFFNIVKFIHWSFLLKSSWGTYLVGIPVLIFIFMLISGIILWWPKNKKARRQRVWFQWKNIKSWRRKNYDLHSILGFYSAFAALIIAITGVFYSFFLVKILVYFLFSGGKTEYPFFTEYKTTAPIEMKTEYTLDKIAEQVEALFPKAYAYNLDFGHEHKDDHQHPNLSVYVKDLSYSYHRNNTLIFDENSGELLKIHRHMDKNFGEKVVAANYDIHVGAILGIWTKILAFIISLICASLPITGFLVWWGRKNKKIKNIPS</sequence>
<dbReference type="GeneID" id="71570084"/>
<protein>
    <submittedName>
        <fullName evidence="2">Putative iron-regulated membrane protein</fullName>
    </submittedName>
</protein>
<keyword evidence="1" id="KW-0812">Transmembrane</keyword>
<dbReference type="PANTHER" id="PTHR34219">
    <property type="entry name" value="IRON-REGULATED INNER MEMBRANE PROTEIN-RELATED"/>
    <property type="match status" value="1"/>
</dbReference>
<feature type="transmembrane region" description="Helical" evidence="1">
    <location>
        <begin position="216"/>
        <end position="247"/>
    </location>
</feature>
<keyword evidence="3" id="KW-1185">Reference proteome</keyword>
<dbReference type="HOGENOM" id="CLU_031962_2_0_10"/>
<feature type="transmembrane region" description="Helical" evidence="1">
    <location>
        <begin position="368"/>
        <end position="389"/>
    </location>
</feature>
<reference evidence="2 3" key="1">
    <citation type="submission" date="2012-06" db="EMBL/GenBank/DDBJ databases">
        <title>The complete genome of Ornithobacterium rhinotracheale DSM 15997.</title>
        <authorList>
            <consortium name="US DOE Joint Genome Institute (JGI-PGF)"/>
            <person name="Lucas S."/>
            <person name="Copeland A."/>
            <person name="Lapidus A."/>
            <person name="Goodwin L."/>
            <person name="Pitluck S."/>
            <person name="Peters L."/>
            <person name="Mikhailova N."/>
            <person name="Teshima H."/>
            <person name="Kyrpides N."/>
            <person name="Mavromatis K."/>
            <person name="Pagani I."/>
            <person name="Ivanova N."/>
            <person name="Ovchinnikova G."/>
            <person name="Zeytun A."/>
            <person name="Detter J.C."/>
            <person name="Han C."/>
            <person name="Land M."/>
            <person name="Hauser L."/>
            <person name="Markowitz V."/>
            <person name="Cheng J.-F."/>
            <person name="Hugenholtz P."/>
            <person name="Woyke T."/>
            <person name="Wu D."/>
            <person name="Lang E."/>
            <person name="Kopitz M."/>
            <person name="Brambilla E."/>
            <person name="Klenk H.-P."/>
            <person name="Eisen J.A."/>
        </authorList>
    </citation>
    <scope>NUCLEOTIDE SEQUENCE [LARGE SCALE GENOMIC DNA]</scope>
    <source>
        <strain evidence="3">ATCC 51463 / DSM 15997 / CCUG 23171 / LMG 9086</strain>
    </source>
</reference>
<feature type="transmembrane region" description="Helical" evidence="1">
    <location>
        <begin position="160"/>
        <end position="184"/>
    </location>
</feature>
<dbReference type="GeneID" id="97258634"/>
<feature type="transmembrane region" description="Helical" evidence="1">
    <location>
        <begin position="20"/>
        <end position="42"/>
    </location>
</feature>